<sequence>MLLMFNVYIMKNLKSHSNLNTLIFLQDKKRSAWESLIIFCSRVSPIFLQEILIKLKIKRLEK</sequence>
<keyword evidence="2" id="KW-1185">Reference proteome</keyword>
<reference evidence="1 2" key="1">
    <citation type="submission" date="2024-01" db="EMBL/GenBank/DDBJ databases">
        <title>Genome assemblies of Stephania.</title>
        <authorList>
            <person name="Yang L."/>
        </authorList>
    </citation>
    <scope>NUCLEOTIDE SEQUENCE [LARGE SCALE GENOMIC DNA]</scope>
    <source>
        <strain evidence="1">YNDBR</strain>
        <tissue evidence="1">Leaf</tissue>
    </source>
</reference>
<dbReference type="Proteomes" id="UP001420932">
    <property type="component" value="Unassembled WGS sequence"/>
</dbReference>
<organism evidence="1 2">
    <name type="scientific">Stephania yunnanensis</name>
    <dbReference type="NCBI Taxonomy" id="152371"/>
    <lineage>
        <taxon>Eukaryota</taxon>
        <taxon>Viridiplantae</taxon>
        <taxon>Streptophyta</taxon>
        <taxon>Embryophyta</taxon>
        <taxon>Tracheophyta</taxon>
        <taxon>Spermatophyta</taxon>
        <taxon>Magnoliopsida</taxon>
        <taxon>Ranunculales</taxon>
        <taxon>Menispermaceae</taxon>
        <taxon>Menispermoideae</taxon>
        <taxon>Cissampelideae</taxon>
        <taxon>Stephania</taxon>
    </lineage>
</organism>
<accession>A0AAP0LEP5</accession>
<protein>
    <submittedName>
        <fullName evidence="1">Uncharacterized protein</fullName>
    </submittedName>
</protein>
<gene>
    <name evidence="1" type="ORF">Syun_001420</name>
</gene>
<evidence type="ECO:0000313" key="1">
    <source>
        <dbReference type="EMBL" id="KAK9169280.1"/>
    </source>
</evidence>
<dbReference type="EMBL" id="JBBNAF010000001">
    <property type="protein sequence ID" value="KAK9169280.1"/>
    <property type="molecule type" value="Genomic_DNA"/>
</dbReference>
<dbReference type="AlphaFoldDB" id="A0AAP0LEP5"/>
<proteinExistence type="predicted"/>
<comment type="caution">
    <text evidence="1">The sequence shown here is derived from an EMBL/GenBank/DDBJ whole genome shotgun (WGS) entry which is preliminary data.</text>
</comment>
<name>A0AAP0LEP5_9MAGN</name>
<evidence type="ECO:0000313" key="2">
    <source>
        <dbReference type="Proteomes" id="UP001420932"/>
    </source>
</evidence>